<keyword evidence="2" id="KW-0472">Membrane</keyword>
<accession>A0A848DQ90</accession>
<feature type="transmembrane region" description="Helical" evidence="2">
    <location>
        <begin position="108"/>
        <end position="126"/>
    </location>
</feature>
<name>A0A848DQ90_9PSEU</name>
<dbReference type="AlphaFoldDB" id="A0A848DQ90"/>
<evidence type="ECO:0000259" key="3">
    <source>
        <dbReference type="Pfam" id="PF03779"/>
    </source>
</evidence>
<protein>
    <submittedName>
        <fullName evidence="4">SPW repeat protein</fullName>
    </submittedName>
</protein>
<feature type="compositionally biased region" description="Basic and acidic residues" evidence="1">
    <location>
        <begin position="1"/>
        <end position="14"/>
    </location>
</feature>
<comment type="caution">
    <text evidence="4">The sequence shown here is derived from an EMBL/GenBank/DDBJ whole genome shotgun (WGS) entry which is preliminary data.</text>
</comment>
<dbReference type="EMBL" id="JAAXKZ010000144">
    <property type="protein sequence ID" value="NMH94962.1"/>
    <property type="molecule type" value="Genomic_DNA"/>
</dbReference>
<evidence type="ECO:0000313" key="5">
    <source>
        <dbReference type="Proteomes" id="UP000586918"/>
    </source>
</evidence>
<reference evidence="4 5" key="1">
    <citation type="submission" date="2020-04" db="EMBL/GenBank/DDBJ databases">
        <authorList>
            <person name="Klaysubun C."/>
            <person name="Duangmal K."/>
            <person name="Lipun K."/>
        </authorList>
    </citation>
    <scope>NUCLEOTIDE SEQUENCE [LARGE SCALE GENOMIC DNA]</scope>
    <source>
        <strain evidence="4 5">DSM 45300</strain>
    </source>
</reference>
<feature type="region of interest" description="Disordered" evidence="1">
    <location>
        <begin position="1"/>
        <end position="44"/>
    </location>
</feature>
<feature type="domain" description="SPW repeat-containing integral membrane" evidence="3">
    <location>
        <begin position="52"/>
        <end position="152"/>
    </location>
</feature>
<feature type="transmembrane region" description="Helical" evidence="2">
    <location>
        <begin position="82"/>
        <end position="101"/>
    </location>
</feature>
<dbReference type="Proteomes" id="UP000586918">
    <property type="component" value="Unassembled WGS sequence"/>
</dbReference>
<dbReference type="Pfam" id="PF03779">
    <property type="entry name" value="SPW"/>
    <property type="match status" value="1"/>
</dbReference>
<evidence type="ECO:0000313" key="4">
    <source>
        <dbReference type="EMBL" id="NMH94962.1"/>
    </source>
</evidence>
<keyword evidence="2" id="KW-0812">Transmembrane</keyword>
<evidence type="ECO:0000256" key="1">
    <source>
        <dbReference type="SAM" id="MobiDB-lite"/>
    </source>
</evidence>
<gene>
    <name evidence="4" type="ORF">HF519_26025</name>
</gene>
<evidence type="ECO:0000256" key="2">
    <source>
        <dbReference type="SAM" id="Phobius"/>
    </source>
</evidence>
<feature type="transmembrane region" description="Helical" evidence="2">
    <location>
        <begin position="132"/>
        <end position="159"/>
    </location>
</feature>
<sequence>MSSVQRHEQRHEHGVAGSQPQAGSTHRTEGPTPGAVTPSRGPRPGVRGAALRVLTLLCGVWLALAPFVLGHPDTGPGFDARWNDMLVGVAVLAVSAVQLALPARAAVLSLITMVLGTWLIAAPFVLGYNTGVAAVAATVNDVVVGILIVELAIAAVLALRQRRSSVPH</sequence>
<dbReference type="RefSeq" id="WP_169415631.1">
    <property type="nucleotide sequence ID" value="NZ_JAAXKZ010000144.1"/>
</dbReference>
<feature type="transmembrane region" description="Helical" evidence="2">
    <location>
        <begin position="49"/>
        <end position="70"/>
    </location>
</feature>
<proteinExistence type="predicted"/>
<keyword evidence="5" id="KW-1185">Reference proteome</keyword>
<organism evidence="4 5">
    <name type="scientific">Pseudonocardia bannensis</name>
    <dbReference type="NCBI Taxonomy" id="630973"/>
    <lineage>
        <taxon>Bacteria</taxon>
        <taxon>Bacillati</taxon>
        <taxon>Actinomycetota</taxon>
        <taxon>Actinomycetes</taxon>
        <taxon>Pseudonocardiales</taxon>
        <taxon>Pseudonocardiaceae</taxon>
        <taxon>Pseudonocardia</taxon>
    </lineage>
</organism>
<keyword evidence="2" id="KW-1133">Transmembrane helix</keyword>
<dbReference type="InterPro" id="IPR005530">
    <property type="entry name" value="SPW"/>
</dbReference>